<evidence type="ECO:0000313" key="2">
    <source>
        <dbReference type="Proteomes" id="UP001597402"/>
    </source>
</evidence>
<gene>
    <name evidence="1" type="ORF">ACFSHS_21715</name>
</gene>
<dbReference type="EMBL" id="JBHUHP010000030">
    <property type="protein sequence ID" value="MFD2094194.1"/>
    <property type="molecule type" value="Genomic_DNA"/>
</dbReference>
<proteinExistence type="predicted"/>
<dbReference type="Proteomes" id="UP001597402">
    <property type="component" value="Unassembled WGS sequence"/>
</dbReference>
<dbReference type="RefSeq" id="WP_376880764.1">
    <property type="nucleotide sequence ID" value="NZ_JBHUHP010000030.1"/>
</dbReference>
<reference evidence="2" key="1">
    <citation type="journal article" date="2019" name="Int. J. Syst. Evol. Microbiol.">
        <title>The Global Catalogue of Microorganisms (GCM) 10K type strain sequencing project: providing services to taxonomists for standard genome sequencing and annotation.</title>
        <authorList>
            <consortium name="The Broad Institute Genomics Platform"/>
            <consortium name="The Broad Institute Genome Sequencing Center for Infectious Disease"/>
            <person name="Wu L."/>
            <person name="Ma J."/>
        </authorList>
    </citation>
    <scope>NUCLEOTIDE SEQUENCE [LARGE SCALE GENOMIC DNA]</scope>
    <source>
        <strain evidence="2">JCM 3338</strain>
    </source>
</reference>
<evidence type="ECO:0000313" key="1">
    <source>
        <dbReference type="EMBL" id="MFD2094194.1"/>
    </source>
</evidence>
<keyword evidence="2" id="KW-1185">Reference proteome</keyword>
<organism evidence="1 2">
    <name type="scientific">Blastococcus deserti</name>
    <dbReference type="NCBI Taxonomy" id="2259033"/>
    <lineage>
        <taxon>Bacteria</taxon>
        <taxon>Bacillati</taxon>
        <taxon>Actinomycetota</taxon>
        <taxon>Actinomycetes</taxon>
        <taxon>Geodermatophilales</taxon>
        <taxon>Geodermatophilaceae</taxon>
        <taxon>Blastococcus</taxon>
    </lineage>
</organism>
<accession>A0ABW4XGS0</accession>
<name>A0ABW4XGS0_9ACTN</name>
<comment type="caution">
    <text evidence="1">The sequence shown here is derived from an EMBL/GenBank/DDBJ whole genome shotgun (WGS) entry which is preliminary data.</text>
</comment>
<protein>
    <recommendedName>
        <fullName evidence="3">IclR-ED domain-containing protein</fullName>
    </recommendedName>
</protein>
<sequence>MRDSSGTMVAILTLNDPRYRFGRARMPEALQQVQEIIDRLVDVFWQDSAAD</sequence>
<evidence type="ECO:0008006" key="3">
    <source>
        <dbReference type="Google" id="ProtNLM"/>
    </source>
</evidence>